<dbReference type="EMBL" id="HBGH01007913">
    <property type="protein sequence ID" value="CAD9232268.1"/>
    <property type="molecule type" value="Transcribed_RNA"/>
</dbReference>
<organism evidence="3">
    <name type="scientific">Compsopogon caeruleus</name>
    <dbReference type="NCBI Taxonomy" id="31354"/>
    <lineage>
        <taxon>Eukaryota</taxon>
        <taxon>Rhodophyta</taxon>
        <taxon>Compsopogonophyceae</taxon>
        <taxon>Compsopogonales</taxon>
        <taxon>Compsopogonaceae</taxon>
        <taxon>Compsopogon</taxon>
    </lineage>
</organism>
<evidence type="ECO:0000256" key="1">
    <source>
        <dbReference type="SAM" id="Coils"/>
    </source>
</evidence>
<evidence type="ECO:0000256" key="2">
    <source>
        <dbReference type="SAM" id="MobiDB-lite"/>
    </source>
</evidence>
<evidence type="ECO:0000313" key="3">
    <source>
        <dbReference type="EMBL" id="CAD9232268.1"/>
    </source>
</evidence>
<name>A0A7S1XEE3_9RHOD</name>
<reference evidence="3" key="1">
    <citation type="submission" date="2021-01" db="EMBL/GenBank/DDBJ databases">
        <authorList>
            <person name="Corre E."/>
            <person name="Pelletier E."/>
            <person name="Niang G."/>
            <person name="Scheremetjew M."/>
            <person name="Finn R."/>
            <person name="Kale V."/>
            <person name="Holt S."/>
            <person name="Cochrane G."/>
            <person name="Meng A."/>
            <person name="Brown T."/>
            <person name="Cohen L."/>
        </authorList>
    </citation>
    <scope>NUCLEOTIDE SEQUENCE</scope>
    <source>
        <strain evidence="3">SAG 36.94</strain>
    </source>
</reference>
<proteinExistence type="predicted"/>
<sequence length="200" mass="22807">MRKITPNDILGIIFYFTRRRRSLTPRKNLLGTNRTHEKSALAIFEKFIRKQKITRLTWFNARMSVSESVGRALAATSSGRWRRIRDLSLATVALLASVNAFNRRRVDDERIRGLNEELDKARGEAVAMQRRAERADQVRDRLITELKQSATSASGGWQRRHASALCTWIDTTLHAVEEDARQGDEAGANADEGTRTIRMI</sequence>
<accession>A0A7S1XEE3</accession>
<feature type="region of interest" description="Disordered" evidence="2">
    <location>
        <begin position="180"/>
        <end position="200"/>
    </location>
</feature>
<keyword evidence="1" id="KW-0175">Coiled coil</keyword>
<dbReference type="AlphaFoldDB" id="A0A7S1XEE3"/>
<gene>
    <name evidence="3" type="ORF">CCAE0312_LOCUS4349</name>
</gene>
<feature type="coiled-coil region" evidence="1">
    <location>
        <begin position="111"/>
        <end position="138"/>
    </location>
</feature>
<protein>
    <submittedName>
        <fullName evidence="3">Uncharacterized protein</fullName>
    </submittedName>
</protein>